<proteinExistence type="predicted"/>
<dbReference type="Proteomes" id="UP000183039">
    <property type="component" value="Unassembled WGS sequence"/>
</dbReference>
<reference evidence="1 3" key="2">
    <citation type="submission" date="2015-12" db="EMBL/GenBank/DDBJ databases">
        <authorList>
            <person name="Lauer A."/>
            <person name="Humrighouse B."/>
            <person name="Loparev V."/>
            <person name="Shewmaker P.L."/>
            <person name="Whitney A.M."/>
            <person name="McLaughlin R.W."/>
        </authorList>
    </citation>
    <scope>NUCLEOTIDE SEQUENCE [LARGE SCALE GENOMIC DNA]</scope>
    <source>
        <strain evidence="1 3">LMG 23085</strain>
    </source>
</reference>
<keyword evidence="3" id="KW-1185">Reference proteome</keyword>
<dbReference type="KEGG" id="ess:ATZ33_12200"/>
<evidence type="ECO:0000313" key="4">
    <source>
        <dbReference type="Proteomes" id="UP000183039"/>
    </source>
</evidence>
<dbReference type="EMBL" id="CP013614">
    <property type="protein sequence ID" value="ALS02116.1"/>
    <property type="molecule type" value="Genomic_DNA"/>
</dbReference>
<sequence>MSIWQNTELIKAKTITEDELSEKNSEVESTETLTSKITEMRSADGYVENPELEGWTRVVGRSPRAQIPLSEEQRLEFSFQGYQDPVPPMNNADRSSFFPNVYFVDKDQLIGGLFSWNFKPGTSWPVNLVFGSANSSKPEDKMSAYTVDNPRYYKKMNGSGNTTSLMVKGDKIRDLSNYAPVNTKSRFDITIIMTAFNGAVKIDTFVKNNSDPVMVQDEWYKEVVLYTMMDTKLANNDSVPVRFLGGNRGLYIENPSPDKAKVYRLNYNFKVSNPVNNWKAGRYTGPLDISVVFSPSYGGFPTYDASGAEALNGVAGTNAYDAYPNNIPEPIDTAIFMKSAKQAFPIGSVIGYSYSVGLEKTDEDTPVATGDGLILKVDKNLDTYSGEGKGYTLSGTFNDETMFLEDISYSIGSPFNMKPVLSWIHNTNPGTDMPFNFLVNKDELKQGQNAIFLKAKNINGVESELVAMILNVTMPNPPNISANLAIDKAEILEGGKVTFTSTIQNTAVAPSPWDNVMYETTNAFPANIDVDLKTVKLNGVAVPASDVTFGADRKLQVKLGNVEPKTELKLTYDVLSTIAVPILTSSFDVSQAFKVSGTASNGEVAESTSGELKTFTVKPRAAKLTLLHLEEGTTPENELYKEEPKEGLIGEKVVITSHPTEDYILSKVLIDGQEKTPLPEADFEVVYGEVKEVKFYYKGVLRLNSVPEIMDFGQHEATFRKVRVNQPDLAGQKLAITDTRQSKKEWTLKAVLIQEFTNIDDPNSQMTGILRYNTGAQDSETIFELNKVEELMRHTNDSKSEFVVSDTWSEAGFGFKMEVPNGGGKIGKYQARIEYQLGDTP</sequence>
<dbReference type="Proteomes" id="UP000065511">
    <property type="component" value="Chromosome"/>
</dbReference>
<dbReference type="RefSeq" id="WP_071877925.1">
    <property type="nucleotide sequence ID" value="NZ_JXLC01000013.1"/>
</dbReference>
<name>A0A0S3KD10_9ENTE</name>
<evidence type="ECO:0000313" key="1">
    <source>
        <dbReference type="EMBL" id="ALS02116.1"/>
    </source>
</evidence>
<organism evidence="2 4">
    <name type="scientific">Enterococcus silesiacus</name>
    <dbReference type="NCBI Taxonomy" id="332949"/>
    <lineage>
        <taxon>Bacteria</taxon>
        <taxon>Bacillati</taxon>
        <taxon>Bacillota</taxon>
        <taxon>Bacilli</taxon>
        <taxon>Lactobacillales</taxon>
        <taxon>Enterococcaceae</taxon>
        <taxon>Enterococcus</taxon>
    </lineage>
</organism>
<accession>A0A0S3KD10</accession>
<gene>
    <name evidence="1" type="ORF">ATZ33_12200</name>
    <name evidence="2" type="ORF">RV15_GL000600</name>
</gene>
<reference evidence="2 4" key="1">
    <citation type="submission" date="2014-12" db="EMBL/GenBank/DDBJ databases">
        <title>Draft genome sequences of 29 type strains of Enterococci.</title>
        <authorList>
            <person name="Zhong Z."/>
            <person name="Sun Z."/>
            <person name="Liu W."/>
            <person name="Zhang W."/>
            <person name="Zhang H."/>
        </authorList>
    </citation>
    <scope>NUCLEOTIDE SEQUENCE [LARGE SCALE GENOMIC DNA]</scope>
    <source>
        <strain evidence="2 4">DSM 22801</strain>
    </source>
</reference>
<evidence type="ECO:0000313" key="3">
    <source>
        <dbReference type="Proteomes" id="UP000065511"/>
    </source>
</evidence>
<dbReference type="EMBL" id="JXLC01000013">
    <property type="protein sequence ID" value="OJG91514.1"/>
    <property type="molecule type" value="Genomic_DNA"/>
</dbReference>
<evidence type="ECO:0000313" key="2">
    <source>
        <dbReference type="EMBL" id="OJG91514.1"/>
    </source>
</evidence>
<dbReference type="AlphaFoldDB" id="A0A0S3KD10"/>
<protein>
    <recommendedName>
        <fullName evidence="5">WxL domain-containing protein</fullName>
    </recommendedName>
</protein>
<evidence type="ECO:0008006" key="5">
    <source>
        <dbReference type="Google" id="ProtNLM"/>
    </source>
</evidence>